<evidence type="ECO:0000313" key="10">
    <source>
        <dbReference type="Proteomes" id="UP000447873"/>
    </source>
</evidence>
<reference evidence="8 9" key="1">
    <citation type="submission" date="2019-11" db="EMBL/GenBank/DDBJ databases">
        <title>Venturia inaequalis Genome Resource.</title>
        <authorList>
            <person name="Lichtner F.J."/>
        </authorList>
    </citation>
    <scope>NUCLEOTIDE SEQUENCE [LARGE SCALE GENOMIC DNA]</scope>
    <source>
        <strain evidence="7 10">120213</strain>
        <strain evidence="8">Bline_iso_100314</strain>
    </source>
</reference>
<evidence type="ECO:0000256" key="4">
    <source>
        <dbReference type="ARBA" id="ARBA00023163"/>
    </source>
</evidence>
<proteinExistence type="inferred from homology"/>
<evidence type="ECO:0000313" key="8">
    <source>
        <dbReference type="EMBL" id="KAE9973591.1"/>
    </source>
</evidence>
<comment type="subcellular location">
    <subcellularLocation>
        <location evidence="1">Nucleus</location>
        <location evidence="1">Nucleolus</location>
    </subcellularLocation>
</comment>
<evidence type="ECO:0000256" key="1">
    <source>
        <dbReference type="ARBA" id="ARBA00004604"/>
    </source>
</evidence>
<dbReference type="EMBL" id="WNWS01000968">
    <property type="protein sequence ID" value="KAE9962839.1"/>
    <property type="molecule type" value="Genomic_DNA"/>
</dbReference>
<dbReference type="Pfam" id="PF06870">
    <property type="entry name" value="RNA_pol_I_A49"/>
    <property type="match status" value="1"/>
</dbReference>
<keyword evidence="5" id="KW-0539">Nucleus</keyword>
<dbReference type="PANTHER" id="PTHR14440">
    <property type="entry name" value="DNA-DIRECTED RNA POLYMERASE I SUBUNIT RPA49"/>
    <property type="match status" value="1"/>
</dbReference>
<dbReference type="Proteomes" id="UP000433883">
    <property type="component" value="Unassembled WGS sequence"/>
</dbReference>
<organism evidence="8 9">
    <name type="scientific">Venturia inaequalis</name>
    <name type="common">Apple scab fungus</name>
    <dbReference type="NCBI Taxonomy" id="5025"/>
    <lineage>
        <taxon>Eukaryota</taxon>
        <taxon>Fungi</taxon>
        <taxon>Dikarya</taxon>
        <taxon>Ascomycota</taxon>
        <taxon>Pezizomycotina</taxon>
        <taxon>Dothideomycetes</taxon>
        <taxon>Pleosporomycetidae</taxon>
        <taxon>Venturiales</taxon>
        <taxon>Venturiaceae</taxon>
        <taxon>Venturia</taxon>
    </lineage>
</organism>
<dbReference type="GO" id="GO:0005730">
    <property type="term" value="C:nucleolus"/>
    <property type="evidence" value="ECO:0007669"/>
    <property type="project" value="UniProtKB-SubCell"/>
</dbReference>
<name>A0A8H3UN30_VENIN</name>
<evidence type="ECO:0000256" key="5">
    <source>
        <dbReference type="ARBA" id="ARBA00023242"/>
    </source>
</evidence>
<evidence type="ECO:0000256" key="6">
    <source>
        <dbReference type="SAM" id="MobiDB-lite"/>
    </source>
</evidence>
<protein>
    <recommendedName>
        <fullName evidence="11">RNA polymerase I associated factor, A49-like protein</fullName>
    </recommendedName>
</protein>
<feature type="region of interest" description="Disordered" evidence="6">
    <location>
        <begin position="1"/>
        <end position="21"/>
    </location>
</feature>
<keyword evidence="4" id="KW-0804">Transcription</keyword>
<dbReference type="EMBL" id="WNWQ01000229">
    <property type="protein sequence ID" value="KAE9973591.1"/>
    <property type="molecule type" value="Genomic_DNA"/>
</dbReference>
<dbReference type="GO" id="GO:0000428">
    <property type="term" value="C:DNA-directed RNA polymerase complex"/>
    <property type="evidence" value="ECO:0007669"/>
    <property type="project" value="UniProtKB-KW"/>
</dbReference>
<dbReference type="GO" id="GO:0006351">
    <property type="term" value="P:DNA-templated transcription"/>
    <property type="evidence" value="ECO:0007669"/>
    <property type="project" value="InterPro"/>
</dbReference>
<dbReference type="Proteomes" id="UP000447873">
    <property type="component" value="Unassembled WGS sequence"/>
</dbReference>
<feature type="compositionally biased region" description="Basic and acidic residues" evidence="6">
    <location>
        <begin position="1"/>
        <end position="17"/>
    </location>
</feature>
<keyword evidence="3" id="KW-0240">DNA-directed RNA polymerase</keyword>
<comment type="similarity">
    <text evidence="2">Belongs to the eukaryotic RPA49/POLR1E RNA polymerase subunit family.</text>
</comment>
<evidence type="ECO:0000313" key="7">
    <source>
        <dbReference type="EMBL" id="KAE9962839.1"/>
    </source>
</evidence>
<evidence type="ECO:0000313" key="9">
    <source>
        <dbReference type="Proteomes" id="UP000433883"/>
    </source>
</evidence>
<comment type="caution">
    <text evidence="8">The sequence shown here is derived from an EMBL/GenBank/DDBJ whole genome shotgun (WGS) entry which is preliminary data.</text>
</comment>
<dbReference type="AlphaFoldDB" id="A0A8H3UN30"/>
<dbReference type="InterPro" id="IPR009668">
    <property type="entry name" value="RNA_pol-assoc_fac_A49-like"/>
</dbReference>
<dbReference type="GO" id="GO:0003677">
    <property type="term" value="F:DNA binding"/>
    <property type="evidence" value="ECO:0007669"/>
    <property type="project" value="InterPro"/>
</dbReference>
<evidence type="ECO:0000256" key="3">
    <source>
        <dbReference type="ARBA" id="ARBA00022478"/>
    </source>
</evidence>
<evidence type="ECO:0000256" key="2">
    <source>
        <dbReference type="ARBA" id="ARBA00009430"/>
    </source>
</evidence>
<accession>A0A8H3UN30</accession>
<evidence type="ECO:0008006" key="11">
    <source>
        <dbReference type="Google" id="ProtNLM"/>
    </source>
</evidence>
<sequence length="441" mass="49241">MADKDKKRKREGREERPHKRVALSNTIRVKHLPKESIGQGPVVASTPGFSVPQNLIFKAYEKTTKSRGHEDAESEVLLHSSTHPRLDYKGQEENSGNGEKLLKHYAAVFDPAAGKLTVIEVPHVTIRSTLRPSQEELDEAAAREQKRQTMGSLRQTLGMEFGTKKAKKAIASLTENAITPQNAGASAGTRQNALTEAVLNNLATTTASIPTREEKQATIDSAHPRPVPNLDAIRSSEVYALKSLVSDEDLSRLAVKDWEDAIAAGEKIETNMRFVAFRLDALNGKTRMLKVMKYLHILLNFYIALKPLRGGGKKLPTREDLKKATGADGAILDGIRRNFAQGSELPKWHLDKLILHICALTLHIDDFVTDTHNIREDLRLEPQQMNQYYSELGCKVSQPTEKERTKFGLKSAAEGRSHTVARLNVPPVWPKQRVIVQRKKR</sequence>
<gene>
    <name evidence="8" type="ORF">BLS_003513</name>
    <name evidence="7" type="ORF">EG328_011976</name>
</gene>